<dbReference type="InterPro" id="IPR036396">
    <property type="entry name" value="Cyt_P450_sf"/>
</dbReference>
<dbReference type="GO" id="GO:0016705">
    <property type="term" value="F:oxidoreductase activity, acting on paired donors, with incorporation or reduction of molecular oxygen"/>
    <property type="evidence" value="ECO:0007669"/>
    <property type="project" value="InterPro"/>
</dbReference>
<keyword evidence="11" id="KW-0472">Membrane</keyword>
<comment type="similarity">
    <text evidence="3 10">Belongs to the cytochrome P450 family.</text>
</comment>
<keyword evidence="13" id="KW-1185">Reference proteome</keyword>
<reference evidence="12" key="2">
    <citation type="journal article" date="2020" name="Nat. Commun.">
        <title>Large-scale genome sequencing of mycorrhizal fungi provides insights into the early evolution of symbiotic traits.</title>
        <authorList>
            <person name="Miyauchi S."/>
            <person name="Kiss E."/>
            <person name="Kuo A."/>
            <person name="Drula E."/>
            <person name="Kohler A."/>
            <person name="Sanchez-Garcia M."/>
            <person name="Morin E."/>
            <person name="Andreopoulos B."/>
            <person name="Barry K.W."/>
            <person name="Bonito G."/>
            <person name="Buee M."/>
            <person name="Carver A."/>
            <person name="Chen C."/>
            <person name="Cichocki N."/>
            <person name="Clum A."/>
            <person name="Culley D."/>
            <person name="Crous P.W."/>
            <person name="Fauchery L."/>
            <person name="Girlanda M."/>
            <person name="Hayes R.D."/>
            <person name="Keri Z."/>
            <person name="LaButti K."/>
            <person name="Lipzen A."/>
            <person name="Lombard V."/>
            <person name="Magnuson J."/>
            <person name="Maillard F."/>
            <person name="Murat C."/>
            <person name="Nolan M."/>
            <person name="Ohm R.A."/>
            <person name="Pangilinan J."/>
            <person name="Pereira M.F."/>
            <person name="Perotto S."/>
            <person name="Peter M."/>
            <person name="Pfister S."/>
            <person name="Riley R."/>
            <person name="Sitrit Y."/>
            <person name="Stielow J.B."/>
            <person name="Szollosi G."/>
            <person name="Zifcakova L."/>
            <person name="Stursova M."/>
            <person name="Spatafora J.W."/>
            <person name="Tedersoo L."/>
            <person name="Vaario L.M."/>
            <person name="Yamada A."/>
            <person name="Yan M."/>
            <person name="Wang P."/>
            <person name="Xu J."/>
            <person name="Bruns T."/>
            <person name="Baldrian P."/>
            <person name="Vilgalys R."/>
            <person name="Dunand C."/>
            <person name="Henrissat B."/>
            <person name="Grigoriev I.V."/>
            <person name="Hibbett D."/>
            <person name="Nagy L.G."/>
            <person name="Martin F.M."/>
        </authorList>
    </citation>
    <scope>NUCLEOTIDE SEQUENCE</scope>
    <source>
        <strain evidence="12">Prilba</strain>
    </source>
</reference>
<organism evidence="12 13">
    <name type="scientific">Russula ochroleuca</name>
    <dbReference type="NCBI Taxonomy" id="152965"/>
    <lineage>
        <taxon>Eukaryota</taxon>
        <taxon>Fungi</taxon>
        <taxon>Dikarya</taxon>
        <taxon>Basidiomycota</taxon>
        <taxon>Agaricomycotina</taxon>
        <taxon>Agaricomycetes</taxon>
        <taxon>Russulales</taxon>
        <taxon>Russulaceae</taxon>
        <taxon>Russula</taxon>
    </lineage>
</organism>
<keyword evidence="5 9" id="KW-0479">Metal-binding</keyword>
<evidence type="ECO:0000256" key="2">
    <source>
        <dbReference type="ARBA" id="ARBA00005179"/>
    </source>
</evidence>
<dbReference type="InterPro" id="IPR001128">
    <property type="entry name" value="Cyt_P450"/>
</dbReference>
<dbReference type="PANTHER" id="PTHR24305">
    <property type="entry name" value="CYTOCHROME P450"/>
    <property type="match status" value="1"/>
</dbReference>
<proteinExistence type="inferred from homology"/>
<dbReference type="GO" id="GO:0020037">
    <property type="term" value="F:heme binding"/>
    <property type="evidence" value="ECO:0007669"/>
    <property type="project" value="InterPro"/>
</dbReference>
<keyword evidence="7 9" id="KW-0408">Iron</keyword>
<dbReference type="AlphaFoldDB" id="A0A9P5N114"/>
<dbReference type="Proteomes" id="UP000759537">
    <property type="component" value="Unassembled WGS sequence"/>
</dbReference>
<evidence type="ECO:0000313" key="13">
    <source>
        <dbReference type="Proteomes" id="UP000759537"/>
    </source>
</evidence>
<dbReference type="InterPro" id="IPR050121">
    <property type="entry name" value="Cytochrome_P450_monoxygenase"/>
</dbReference>
<dbReference type="InterPro" id="IPR017972">
    <property type="entry name" value="Cyt_P450_CS"/>
</dbReference>
<dbReference type="InterPro" id="IPR002403">
    <property type="entry name" value="Cyt_P450_E_grp-IV"/>
</dbReference>
<dbReference type="GO" id="GO:0004497">
    <property type="term" value="F:monooxygenase activity"/>
    <property type="evidence" value="ECO:0007669"/>
    <property type="project" value="UniProtKB-KW"/>
</dbReference>
<evidence type="ECO:0000313" key="12">
    <source>
        <dbReference type="EMBL" id="KAF8483511.1"/>
    </source>
</evidence>
<reference evidence="12" key="1">
    <citation type="submission" date="2019-10" db="EMBL/GenBank/DDBJ databases">
        <authorList>
            <consortium name="DOE Joint Genome Institute"/>
            <person name="Kuo A."/>
            <person name="Miyauchi S."/>
            <person name="Kiss E."/>
            <person name="Drula E."/>
            <person name="Kohler A."/>
            <person name="Sanchez-Garcia M."/>
            <person name="Andreopoulos B."/>
            <person name="Barry K.W."/>
            <person name="Bonito G."/>
            <person name="Buee M."/>
            <person name="Carver A."/>
            <person name="Chen C."/>
            <person name="Cichocki N."/>
            <person name="Clum A."/>
            <person name="Culley D."/>
            <person name="Crous P.W."/>
            <person name="Fauchery L."/>
            <person name="Girlanda M."/>
            <person name="Hayes R."/>
            <person name="Keri Z."/>
            <person name="LaButti K."/>
            <person name="Lipzen A."/>
            <person name="Lombard V."/>
            <person name="Magnuson J."/>
            <person name="Maillard F."/>
            <person name="Morin E."/>
            <person name="Murat C."/>
            <person name="Nolan M."/>
            <person name="Ohm R."/>
            <person name="Pangilinan J."/>
            <person name="Pereira M."/>
            <person name="Perotto S."/>
            <person name="Peter M."/>
            <person name="Riley R."/>
            <person name="Sitrit Y."/>
            <person name="Stielow B."/>
            <person name="Szollosi G."/>
            <person name="Zifcakova L."/>
            <person name="Stursova M."/>
            <person name="Spatafora J.W."/>
            <person name="Tedersoo L."/>
            <person name="Vaario L.-M."/>
            <person name="Yamada A."/>
            <person name="Yan M."/>
            <person name="Wang P."/>
            <person name="Xu J."/>
            <person name="Bruns T."/>
            <person name="Baldrian P."/>
            <person name="Vilgalys R."/>
            <person name="Henrissat B."/>
            <person name="Grigoriev I.V."/>
            <person name="Hibbett D."/>
            <person name="Nagy L.G."/>
            <person name="Martin F.M."/>
        </authorList>
    </citation>
    <scope>NUCLEOTIDE SEQUENCE</scope>
    <source>
        <strain evidence="12">Prilba</strain>
    </source>
</reference>
<dbReference type="Pfam" id="PF00067">
    <property type="entry name" value="p450"/>
    <property type="match status" value="1"/>
</dbReference>
<comment type="cofactor">
    <cofactor evidence="1 9">
        <name>heme</name>
        <dbReference type="ChEBI" id="CHEBI:30413"/>
    </cofactor>
</comment>
<feature type="binding site" description="axial binding residue" evidence="9">
    <location>
        <position position="474"/>
    </location>
    <ligand>
        <name>heme</name>
        <dbReference type="ChEBI" id="CHEBI:30413"/>
    </ligand>
    <ligandPart>
        <name>Fe</name>
        <dbReference type="ChEBI" id="CHEBI:18248"/>
    </ligandPart>
</feature>
<evidence type="ECO:0000256" key="1">
    <source>
        <dbReference type="ARBA" id="ARBA00001971"/>
    </source>
</evidence>
<dbReference type="SUPFAM" id="SSF48264">
    <property type="entry name" value="Cytochrome P450"/>
    <property type="match status" value="1"/>
</dbReference>
<keyword evidence="4 9" id="KW-0349">Heme</keyword>
<keyword evidence="11" id="KW-1133">Transmembrane helix</keyword>
<sequence>MSIYVPWVLIVHGLFFVCLYGAWKAKRKSPLDDLPGPPPESFLLGNLRQLMREQVGTYDIKLQDIYGMVVRIKAPFGEDRLWVSDPKAIQYILQTSRYNIVKSYAARFGLNSATGRGVNGAEGPDHYRQRRIILPAFGHSESRAQIPIFRQCARELVQEFQNRAESLGDDVREENIPEFLSPAVLNALGLAAFNYDFRDDGEDRAEFAASLRDFMAKGFGLPSDLKVFCQGVMVRVPPWLLDPMIYFPSSGLAFLRRHVHLSNGIARTLIQSRSPEDDVDKKDALSRIVIANHSDAGRWQFTDEELAPQVCTLLGAGLETTVTSLGWILFELATHADEQRQLRDEIYSVRPADNVDDTGTVNFDKLPFLNAVIKETVRFDVVVPHLFRETTRDEVIPLSGPVVCRSGTVIKELCIPQGTHIIISDVAYNRNRDIWGEDADIWRPSRWLDGSVKSPTSVGVWSNLISFGAGHRACLGWQFAVAEMQAFVFELISRLKFEAMEKTALIRRENCLVTLPMVGGEEQKGNQLPLGISIINHSEK</sequence>
<evidence type="ECO:0000256" key="6">
    <source>
        <dbReference type="ARBA" id="ARBA00023002"/>
    </source>
</evidence>
<dbReference type="OrthoDB" id="1470350at2759"/>
<protein>
    <submittedName>
        <fullName evidence="12">Cytochrome P450</fullName>
    </submittedName>
</protein>
<evidence type="ECO:0000256" key="8">
    <source>
        <dbReference type="ARBA" id="ARBA00023033"/>
    </source>
</evidence>
<dbReference type="Gene3D" id="1.10.630.10">
    <property type="entry name" value="Cytochrome P450"/>
    <property type="match status" value="1"/>
</dbReference>
<dbReference type="PRINTS" id="PR00465">
    <property type="entry name" value="EP450IV"/>
</dbReference>
<dbReference type="PANTHER" id="PTHR24305:SF166">
    <property type="entry name" value="CYTOCHROME P450 12A4, MITOCHONDRIAL-RELATED"/>
    <property type="match status" value="1"/>
</dbReference>
<comment type="pathway">
    <text evidence="2">Secondary metabolite biosynthesis.</text>
</comment>
<evidence type="ECO:0000256" key="7">
    <source>
        <dbReference type="ARBA" id="ARBA00023004"/>
    </source>
</evidence>
<dbReference type="PROSITE" id="PS00086">
    <property type="entry name" value="CYTOCHROME_P450"/>
    <property type="match status" value="1"/>
</dbReference>
<keyword evidence="11" id="KW-0812">Transmembrane</keyword>
<evidence type="ECO:0000256" key="5">
    <source>
        <dbReference type="ARBA" id="ARBA00022723"/>
    </source>
</evidence>
<keyword evidence="6 10" id="KW-0560">Oxidoreductase</keyword>
<keyword evidence="8 10" id="KW-0503">Monooxygenase</keyword>
<name>A0A9P5N114_9AGAM</name>
<evidence type="ECO:0000256" key="9">
    <source>
        <dbReference type="PIRSR" id="PIRSR602403-1"/>
    </source>
</evidence>
<evidence type="ECO:0000256" key="3">
    <source>
        <dbReference type="ARBA" id="ARBA00010617"/>
    </source>
</evidence>
<evidence type="ECO:0000256" key="11">
    <source>
        <dbReference type="SAM" id="Phobius"/>
    </source>
</evidence>
<evidence type="ECO:0000256" key="4">
    <source>
        <dbReference type="ARBA" id="ARBA00022617"/>
    </source>
</evidence>
<dbReference type="EMBL" id="WHVB01000004">
    <property type="protein sequence ID" value="KAF8483511.1"/>
    <property type="molecule type" value="Genomic_DNA"/>
</dbReference>
<accession>A0A9P5N114</accession>
<comment type="caution">
    <text evidence="12">The sequence shown here is derived from an EMBL/GenBank/DDBJ whole genome shotgun (WGS) entry which is preliminary data.</text>
</comment>
<dbReference type="GO" id="GO:0005506">
    <property type="term" value="F:iron ion binding"/>
    <property type="evidence" value="ECO:0007669"/>
    <property type="project" value="InterPro"/>
</dbReference>
<dbReference type="PRINTS" id="PR00385">
    <property type="entry name" value="P450"/>
</dbReference>
<feature type="transmembrane region" description="Helical" evidence="11">
    <location>
        <begin position="6"/>
        <end position="23"/>
    </location>
</feature>
<evidence type="ECO:0000256" key="10">
    <source>
        <dbReference type="RuleBase" id="RU000461"/>
    </source>
</evidence>
<gene>
    <name evidence="12" type="ORF">DFH94DRAFT_722312</name>
</gene>